<organism evidence="4 5">
    <name type="scientific">Plasmodiophora brassicae</name>
    <name type="common">Clubroot disease agent</name>
    <dbReference type="NCBI Taxonomy" id="37360"/>
    <lineage>
        <taxon>Eukaryota</taxon>
        <taxon>Sar</taxon>
        <taxon>Rhizaria</taxon>
        <taxon>Endomyxa</taxon>
        <taxon>Phytomyxea</taxon>
        <taxon>Plasmodiophorida</taxon>
        <taxon>Plasmodiophoridae</taxon>
        <taxon>Plasmodiophora</taxon>
    </lineage>
</organism>
<sequence length="514" mass="56965">MVIVGLSGRVDALIITLRSASDADVDYAVDAWTAASHSKVLDGLIGDLGDRVGRVQVPNIASSELQLIVEFMNATAVEEVDLALEWVENRLAALTGDTLCRLLIAADFLDMRSLLVAVASTKRARDDIAMIAATMHADVLHYVMGIVRLCHFARMDGQRSLWRRLRYALVVQDGVGFVNQAPWVAHLNLLNWAVAYKEELIVQLLVSLPGIDVNACSCSATFKRTPLHEAVFTGQARVVEMLLRARGIDVNARDTTNRTALHWVRNPNSHVVINLLLNASGVDVSARDMYERTPLHDLVYRGTLQAVEALLQIGDVDINARDVHEMTPLHEAVFSRDGDIELLLKPPGIRHAIVALLLKAPRIDVNARDQHQMTPLHRAIQAGRIRTVQLLLMAPGVDVNARDGQQQTPLHKATMRSRAHVELLLRVPGIDVNAADSLQMTPLHLATALNRPDIVELLVALPSISINVEDSFQRTPLDIAKASRYQPIVSLLKPRHGTLKRLMKRLTSLRWLLW</sequence>
<evidence type="ECO:0000256" key="2">
    <source>
        <dbReference type="ARBA" id="ARBA00023043"/>
    </source>
</evidence>
<name>A0A0G4INL3_PLABS</name>
<dbReference type="PROSITE" id="PS50297">
    <property type="entry name" value="ANK_REP_REGION"/>
    <property type="match status" value="2"/>
</dbReference>
<accession>A0A0G4INL3</accession>
<feature type="repeat" description="ANK" evidence="3">
    <location>
        <begin position="371"/>
        <end position="404"/>
    </location>
</feature>
<dbReference type="AlphaFoldDB" id="A0A0G4INL3"/>
<dbReference type="OrthoDB" id="194358at2759"/>
<feature type="repeat" description="ANK" evidence="3">
    <location>
        <begin position="222"/>
        <end position="255"/>
    </location>
</feature>
<dbReference type="Pfam" id="PF12796">
    <property type="entry name" value="Ank_2"/>
    <property type="match status" value="1"/>
</dbReference>
<dbReference type="STRING" id="37360.A0A0G4INL3"/>
<feature type="repeat" description="ANK" evidence="3">
    <location>
        <begin position="405"/>
        <end position="437"/>
    </location>
</feature>
<proteinExistence type="predicted"/>
<keyword evidence="1" id="KW-0677">Repeat</keyword>
<keyword evidence="2 3" id="KW-0040">ANK repeat</keyword>
<dbReference type="PANTHER" id="PTHR24198:SF165">
    <property type="entry name" value="ANKYRIN REPEAT-CONTAINING PROTEIN-RELATED"/>
    <property type="match status" value="1"/>
</dbReference>
<dbReference type="EMBL" id="CDSF01000077">
    <property type="protein sequence ID" value="CEO96903.1"/>
    <property type="molecule type" value="Genomic_DNA"/>
</dbReference>
<evidence type="ECO:0000256" key="3">
    <source>
        <dbReference type="PROSITE-ProRule" id="PRU00023"/>
    </source>
</evidence>
<dbReference type="InterPro" id="IPR036770">
    <property type="entry name" value="Ankyrin_rpt-contain_sf"/>
</dbReference>
<protein>
    <submittedName>
        <fullName evidence="4">Uncharacterized protein</fullName>
    </submittedName>
</protein>
<dbReference type="PROSITE" id="PS50088">
    <property type="entry name" value="ANK_REPEAT"/>
    <property type="match status" value="3"/>
</dbReference>
<keyword evidence="5" id="KW-1185">Reference proteome</keyword>
<dbReference type="Pfam" id="PF00023">
    <property type="entry name" value="Ank"/>
    <property type="match status" value="2"/>
</dbReference>
<dbReference type="InterPro" id="IPR011333">
    <property type="entry name" value="SKP1/BTB/POZ_sf"/>
</dbReference>
<reference evidence="4 5" key="1">
    <citation type="submission" date="2015-02" db="EMBL/GenBank/DDBJ databases">
        <authorList>
            <person name="Chooi Y.-H."/>
        </authorList>
    </citation>
    <scope>NUCLEOTIDE SEQUENCE [LARGE SCALE GENOMIC DNA]</scope>
    <source>
        <strain evidence="4">E3</strain>
    </source>
</reference>
<dbReference type="InterPro" id="IPR002110">
    <property type="entry name" value="Ankyrin_rpt"/>
</dbReference>
<evidence type="ECO:0000256" key="1">
    <source>
        <dbReference type="ARBA" id="ARBA00022737"/>
    </source>
</evidence>
<dbReference type="PANTHER" id="PTHR24198">
    <property type="entry name" value="ANKYRIN REPEAT AND PROTEIN KINASE DOMAIN-CONTAINING PROTEIN"/>
    <property type="match status" value="1"/>
</dbReference>
<evidence type="ECO:0000313" key="4">
    <source>
        <dbReference type="EMBL" id="CEO96903.1"/>
    </source>
</evidence>
<dbReference type="SMART" id="SM00248">
    <property type="entry name" value="ANK"/>
    <property type="match status" value="8"/>
</dbReference>
<dbReference type="Gene3D" id="1.25.40.20">
    <property type="entry name" value="Ankyrin repeat-containing domain"/>
    <property type="match status" value="3"/>
</dbReference>
<evidence type="ECO:0000313" key="5">
    <source>
        <dbReference type="Proteomes" id="UP000039324"/>
    </source>
</evidence>
<dbReference type="Proteomes" id="UP000039324">
    <property type="component" value="Unassembled WGS sequence"/>
</dbReference>
<dbReference type="Gene3D" id="3.30.710.10">
    <property type="entry name" value="Potassium Channel Kv1.1, Chain A"/>
    <property type="match status" value="1"/>
</dbReference>
<gene>
    <name evidence="4" type="ORF">PBRA_005507</name>
</gene>
<dbReference type="SUPFAM" id="SSF48403">
    <property type="entry name" value="Ankyrin repeat"/>
    <property type="match status" value="2"/>
</dbReference>
<dbReference type="Pfam" id="PF13857">
    <property type="entry name" value="Ank_5"/>
    <property type="match status" value="1"/>
</dbReference>